<dbReference type="NCBIfam" id="TIGR00481">
    <property type="entry name" value="YbhB/YbcL family Raf kinase inhibitor-like protein"/>
    <property type="match status" value="1"/>
</dbReference>
<dbReference type="AlphaFoldDB" id="A0A3N0GK21"/>
<dbReference type="Proteomes" id="UP000279994">
    <property type="component" value="Unassembled WGS sequence"/>
</dbReference>
<dbReference type="Gene3D" id="3.90.280.10">
    <property type="entry name" value="PEBP-like"/>
    <property type="match status" value="1"/>
</dbReference>
<name>A0A3N0GK21_9ACTN</name>
<dbReference type="InterPro" id="IPR005247">
    <property type="entry name" value="YbhB_YbcL/LppC-like"/>
</dbReference>
<dbReference type="InterPro" id="IPR008914">
    <property type="entry name" value="PEBP"/>
</dbReference>
<keyword evidence="4" id="KW-1185">Reference proteome</keyword>
<evidence type="ECO:0000256" key="1">
    <source>
        <dbReference type="ARBA" id="ARBA00007120"/>
    </source>
</evidence>
<sequence length="180" mass="17879">MRGPLVACAAVAALAGCGGQAEQAAPSDPAASRTITVSSPAFADGAAIPATYTCRGAGTAPEVRWSGAPKDAGSLAVVVDDPDAPDGDYVHWIVVDIPVDVGVLDGPQLPGAAKQLPASGGPGWTAPCPPSGKHHYRFTVYALPSNQTVPASGASPTDLVSLIARKATAWGRLTGTVSAG</sequence>
<dbReference type="OrthoDB" id="9797506at2"/>
<reference evidence="3 4" key="1">
    <citation type="submission" date="2018-11" db="EMBL/GenBank/DDBJ databases">
        <authorList>
            <person name="Li F."/>
        </authorList>
    </citation>
    <scope>NUCLEOTIDE SEQUENCE [LARGE SCALE GENOMIC DNA]</scope>
    <source>
        <strain evidence="3 4">Gsoil 818</strain>
    </source>
</reference>
<dbReference type="PANTHER" id="PTHR30289">
    <property type="entry name" value="UNCHARACTERIZED PROTEIN YBCL-RELATED"/>
    <property type="match status" value="1"/>
</dbReference>
<keyword evidence="2" id="KW-0732">Signal</keyword>
<dbReference type="PROSITE" id="PS51257">
    <property type="entry name" value="PROKAR_LIPOPROTEIN"/>
    <property type="match status" value="1"/>
</dbReference>
<dbReference type="InterPro" id="IPR036610">
    <property type="entry name" value="PEBP-like_sf"/>
</dbReference>
<evidence type="ECO:0000313" key="3">
    <source>
        <dbReference type="EMBL" id="RNM12468.1"/>
    </source>
</evidence>
<feature type="signal peptide" evidence="2">
    <location>
        <begin position="1"/>
        <end position="24"/>
    </location>
</feature>
<proteinExistence type="inferred from homology"/>
<organism evidence="3 4">
    <name type="scientific">Nocardioides pocheonensis</name>
    <dbReference type="NCBI Taxonomy" id="661485"/>
    <lineage>
        <taxon>Bacteria</taxon>
        <taxon>Bacillati</taxon>
        <taxon>Actinomycetota</taxon>
        <taxon>Actinomycetes</taxon>
        <taxon>Propionibacteriales</taxon>
        <taxon>Nocardioidaceae</taxon>
        <taxon>Nocardioides</taxon>
    </lineage>
</organism>
<comment type="caution">
    <text evidence="3">The sequence shown here is derived from an EMBL/GenBank/DDBJ whole genome shotgun (WGS) entry which is preliminary data.</text>
</comment>
<dbReference type="PANTHER" id="PTHR30289:SF1">
    <property type="entry name" value="PEBP (PHOSPHATIDYLETHANOLAMINE-BINDING PROTEIN) FAMILY PROTEIN"/>
    <property type="match status" value="1"/>
</dbReference>
<dbReference type="CDD" id="cd00865">
    <property type="entry name" value="PEBP_bact_arch"/>
    <property type="match status" value="1"/>
</dbReference>
<evidence type="ECO:0000256" key="2">
    <source>
        <dbReference type="SAM" id="SignalP"/>
    </source>
</evidence>
<dbReference type="RefSeq" id="WP_123224232.1">
    <property type="nucleotide sequence ID" value="NZ_RJSF01000044.1"/>
</dbReference>
<dbReference type="Pfam" id="PF01161">
    <property type="entry name" value="PBP"/>
    <property type="match status" value="1"/>
</dbReference>
<comment type="similarity">
    <text evidence="1">Belongs to the UPF0098 family.</text>
</comment>
<evidence type="ECO:0000313" key="4">
    <source>
        <dbReference type="Proteomes" id="UP000279994"/>
    </source>
</evidence>
<dbReference type="EMBL" id="RJSF01000044">
    <property type="protein sequence ID" value="RNM12468.1"/>
    <property type="molecule type" value="Genomic_DNA"/>
</dbReference>
<gene>
    <name evidence="3" type="ORF">EFL26_17670</name>
</gene>
<dbReference type="SUPFAM" id="SSF49777">
    <property type="entry name" value="PEBP-like"/>
    <property type="match status" value="1"/>
</dbReference>
<protein>
    <submittedName>
        <fullName evidence="3">YbhB/YbcL family Raf kinase inhibitor-like protein</fullName>
    </submittedName>
</protein>
<feature type="chain" id="PRO_5018009755" evidence="2">
    <location>
        <begin position="25"/>
        <end position="180"/>
    </location>
</feature>
<accession>A0A3N0GK21</accession>